<dbReference type="AlphaFoldDB" id="A0A6A6P4T2"/>
<dbReference type="GO" id="GO:0005737">
    <property type="term" value="C:cytoplasm"/>
    <property type="evidence" value="ECO:0007669"/>
    <property type="project" value="TreeGrafter"/>
</dbReference>
<feature type="repeat" description="ANK" evidence="3">
    <location>
        <begin position="901"/>
        <end position="933"/>
    </location>
</feature>
<dbReference type="Gene3D" id="1.25.40.20">
    <property type="entry name" value="Ankyrin repeat-containing domain"/>
    <property type="match status" value="2"/>
</dbReference>
<feature type="domain" description="NWD NACHT-NTPase N-terminal" evidence="5">
    <location>
        <begin position="99"/>
        <end position="301"/>
    </location>
</feature>
<evidence type="ECO:0000313" key="9">
    <source>
        <dbReference type="Proteomes" id="UP000799766"/>
    </source>
</evidence>
<dbReference type="Pfam" id="PF17100">
    <property type="entry name" value="NACHT_N"/>
    <property type="match status" value="1"/>
</dbReference>
<dbReference type="InterPro" id="IPR056884">
    <property type="entry name" value="NPHP3-like_N"/>
</dbReference>
<dbReference type="OrthoDB" id="194358at2759"/>
<sequence length="1211" mass="133763">MKRLSKKIKDRLSRKTEEKPGGEAKESGGVSSSPAPTSGPTKTSSVTTVTTQPAPHVKSSVPRSLSPVPTSPAPAPSPTDQPAVSDKASPPACADIDPWARAYEIVQERERELMADYKRHIASLQDDAAASGDLLTPRTVESVVNKLFEDREKKQWRVSLLGNDVKIREQVERLAKFILWSDPVVKNALSAQPYAALAWSGVSMLLPLLTSGTTQKEAMLNGFNSIGDLQVYWQICEKTYLQSAHRQDYQHLVEPLAKLYSYIIEYQARVICHLSEAQLSRAWQDVAGSHHWAETKEEIDKWDGICSRFIPVGKQEEIRKNRDAQLQEMQKSRIIQEDILNNMKENRQDEKETRLLEDLARAAGNYLRYKKINRERVPGTCEWFLTDQRFCKWRDSKSASLLWVSADPGRGKSVLSRSLIDEGQLNAISTITITRSAILASGSTTTICYFFFKDGGDGHMDGAHALCAMLHQLFTCPSTSELIKYALPSHKQNGATLTEKFFELWRILVECVTSSGAGEIICVLDALDECKEESRHEIINTLKEFYSPSEGRSTTSKLKFLVTSRPYKDLETSFQKFRATAAYMRFDGDDKSEQIRREIDLVIDARVQDIAGGFTPDDQRKISERLKSMENRTYLWLHLTFDIIEKNRTDYGKRSDVEKLLSKLPSRVSDAYEKILSRSTNHERTELLLQIVLAAAQPLTLDEANVALTLALQKEGFTSHAALESELWPRDNFQSIVKNLCGLFISVYESKLSFIHQTAREFLINRERQGTWKGSLNVAKSHTTISRLCLHYMLLPDIGKPVGDDSTKDKYPFLSYAAAHWPLHYGSQESAVAEQSRKDARTLCNIAGHRASIWAPSYLKQRNLQYAGWSDLALASYLGLKQVVQAILLEEKADVDIQGGDYGRALQAASAEDHREVVHILLDAGADVNAQGGEYGNALQAASFKGHEQIVRLLVDKGADVNAQGGFYGSALYTASFKGHEPIVRLLVDKGADVNAQGGEYGNALQAASFKGHEQIVRLLVDKGADVNAQGGFYGNALQAASGGGYEQIVRLLVDKGADVNAQGRDYNNALQAASSRGHEKVVELLLEKGADVNVQGGYNDNALQTASAEGHENIVQLLLEKGAEVNAQGGNYGNALQAASSRGHEKVVELLLEKGADVNTRGGHYGNALQAASYGGYEEIVQVLLGKGANVNTHGDSYYGNALQAASSRG</sequence>
<dbReference type="Pfam" id="PF13637">
    <property type="entry name" value="Ank_4"/>
    <property type="match status" value="1"/>
</dbReference>
<dbReference type="InterPro" id="IPR027417">
    <property type="entry name" value="P-loop_NTPase"/>
</dbReference>
<feature type="compositionally biased region" description="Low complexity" evidence="4">
    <location>
        <begin position="36"/>
        <end position="51"/>
    </location>
</feature>
<evidence type="ECO:0000256" key="1">
    <source>
        <dbReference type="ARBA" id="ARBA00022737"/>
    </source>
</evidence>
<feature type="domain" description="GPI inositol-deacylase winged helix" evidence="6">
    <location>
        <begin position="678"/>
        <end position="769"/>
    </location>
</feature>
<feature type="repeat" description="ANK" evidence="3">
    <location>
        <begin position="934"/>
        <end position="966"/>
    </location>
</feature>
<dbReference type="InterPro" id="IPR031359">
    <property type="entry name" value="NACHT_N"/>
</dbReference>
<dbReference type="InterPro" id="IPR054471">
    <property type="entry name" value="GPIID_WHD"/>
</dbReference>
<dbReference type="PROSITE" id="PS50088">
    <property type="entry name" value="ANK_REPEAT"/>
    <property type="match status" value="9"/>
</dbReference>
<dbReference type="Proteomes" id="UP000799766">
    <property type="component" value="Unassembled WGS sequence"/>
</dbReference>
<feature type="repeat" description="ANK" evidence="3">
    <location>
        <begin position="970"/>
        <end position="999"/>
    </location>
</feature>
<feature type="repeat" description="ANK" evidence="3">
    <location>
        <begin position="1099"/>
        <end position="1131"/>
    </location>
</feature>
<feature type="repeat" description="ANK" evidence="3">
    <location>
        <begin position="1165"/>
        <end position="1197"/>
    </location>
</feature>
<feature type="non-terminal residue" evidence="8">
    <location>
        <position position="1211"/>
    </location>
</feature>
<dbReference type="Pfam" id="PF12796">
    <property type="entry name" value="Ank_2"/>
    <property type="match status" value="2"/>
</dbReference>
<evidence type="ECO:0000259" key="7">
    <source>
        <dbReference type="Pfam" id="PF24883"/>
    </source>
</evidence>
<feature type="domain" description="Nephrocystin 3-like N-terminal" evidence="7">
    <location>
        <begin position="379"/>
        <end position="565"/>
    </location>
</feature>
<dbReference type="InterPro" id="IPR002110">
    <property type="entry name" value="Ankyrin_rpt"/>
</dbReference>
<dbReference type="InterPro" id="IPR036770">
    <property type="entry name" value="Ankyrin_rpt-contain_sf"/>
</dbReference>
<name>A0A6A6P4T2_9PEZI</name>
<feature type="repeat" description="ANK" evidence="3">
    <location>
        <begin position="1132"/>
        <end position="1164"/>
    </location>
</feature>
<dbReference type="PANTHER" id="PTHR23206">
    <property type="entry name" value="MASK PROTEIN"/>
    <property type="match status" value="1"/>
</dbReference>
<accession>A0A6A6P4T2</accession>
<proteinExistence type="predicted"/>
<dbReference type="Pfam" id="PF00023">
    <property type="entry name" value="Ank"/>
    <property type="match status" value="1"/>
</dbReference>
<feature type="repeat" description="ANK" evidence="3">
    <location>
        <begin position="1000"/>
        <end position="1032"/>
    </location>
</feature>
<feature type="compositionally biased region" description="Pro residues" evidence="4">
    <location>
        <begin position="69"/>
        <end position="79"/>
    </location>
</feature>
<keyword evidence="9" id="KW-1185">Reference proteome</keyword>
<feature type="region of interest" description="Disordered" evidence="4">
    <location>
        <begin position="1"/>
        <end position="93"/>
    </location>
</feature>
<reference evidence="8" key="1">
    <citation type="journal article" date="2020" name="Stud. Mycol.">
        <title>101 Dothideomycetes genomes: a test case for predicting lifestyles and emergence of pathogens.</title>
        <authorList>
            <person name="Haridas S."/>
            <person name="Albert R."/>
            <person name="Binder M."/>
            <person name="Bloem J."/>
            <person name="Labutti K."/>
            <person name="Salamov A."/>
            <person name="Andreopoulos B."/>
            <person name="Baker S."/>
            <person name="Barry K."/>
            <person name="Bills G."/>
            <person name="Bluhm B."/>
            <person name="Cannon C."/>
            <person name="Castanera R."/>
            <person name="Culley D."/>
            <person name="Daum C."/>
            <person name="Ezra D."/>
            <person name="Gonzalez J."/>
            <person name="Henrissat B."/>
            <person name="Kuo A."/>
            <person name="Liang C."/>
            <person name="Lipzen A."/>
            <person name="Lutzoni F."/>
            <person name="Magnuson J."/>
            <person name="Mondo S."/>
            <person name="Nolan M."/>
            <person name="Ohm R."/>
            <person name="Pangilinan J."/>
            <person name="Park H.-J."/>
            <person name="Ramirez L."/>
            <person name="Alfaro M."/>
            <person name="Sun H."/>
            <person name="Tritt A."/>
            <person name="Yoshinaga Y."/>
            <person name="Zwiers L.-H."/>
            <person name="Turgeon B."/>
            <person name="Goodwin S."/>
            <person name="Spatafora J."/>
            <person name="Crous P."/>
            <person name="Grigoriev I."/>
        </authorList>
    </citation>
    <scope>NUCLEOTIDE SEQUENCE</scope>
    <source>
        <strain evidence="8">ATCC 16933</strain>
    </source>
</reference>
<evidence type="ECO:0000256" key="3">
    <source>
        <dbReference type="PROSITE-ProRule" id="PRU00023"/>
    </source>
</evidence>
<evidence type="ECO:0000259" key="6">
    <source>
        <dbReference type="Pfam" id="PF22939"/>
    </source>
</evidence>
<evidence type="ECO:0000313" key="8">
    <source>
        <dbReference type="EMBL" id="KAF2458453.1"/>
    </source>
</evidence>
<feature type="repeat" description="ANK" evidence="3">
    <location>
        <begin position="1036"/>
        <end position="1065"/>
    </location>
</feature>
<protein>
    <submittedName>
        <fullName evidence="8">Uncharacterized protein</fullName>
    </submittedName>
</protein>
<feature type="compositionally biased region" description="Basic and acidic residues" evidence="4">
    <location>
        <begin position="10"/>
        <end position="26"/>
    </location>
</feature>
<dbReference type="InterPro" id="IPR051631">
    <property type="entry name" value="Ankyrin-KH/SAM_domain"/>
</dbReference>
<dbReference type="SUPFAM" id="SSF48403">
    <property type="entry name" value="Ankyrin repeat"/>
    <property type="match status" value="1"/>
</dbReference>
<dbReference type="Pfam" id="PF22939">
    <property type="entry name" value="WHD_GPIID"/>
    <property type="match status" value="1"/>
</dbReference>
<keyword evidence="2 3" id="KW-0040">ANK repeat</keyword>
<evidence type="ECO:0000256" key="4">
    <source>
        <dbReference type="SAM" id="MobiDB-lite"/>
    </source>
</evidence>
<evidence type="ECO:0000259" key="5">
    <source>
        <dbReference type="Pfam" id="PF17100"/>
    </source>
</evidence>
<evidence type="ECO:0000256" key="2">
    <source>
        <dbReference type="ARBA" id="ARBA00023043"/>
    </source>
</evidence>
<dbReference type="EMBL" id="MU001678">
    <property type="protein sequence ID" value="KAF2458453.1"/>
    <property type="molecule type" value="Genomic_DNA"/>
</dbReference>
<feature type="repeat" description="ANK" evidence="3">
    <location>
        <begin position="1066"/>
        <end position="1098"/>
    </location>
</feature>
<dbReference type="Gene3D" id="3.40.50.300">
    <property type="entry name" value="P-loop containing nucleotide triphosphate hydrolases"/>
    <property type="match status" value="1"/>
</dbReference>
<keyword evidence="1" id="KW-0677">Repeat</keyword>
<dbReference type="PANTHER" id="PTHR23206:SF7">
    <property type="entry name" value="PROTEIN KINASE DOMAIN-CONTAINING PROTEIN"/>
    <property type="match status" value="1"/>
</dbReference>
<dbReference type="PROSITE" id="PS50297">
    <property type="entry name" value="ANK_REP_REGION"/>
    <property type="match status" value="7"/>
</dbReference>
<organism evidence="8 9">
    <name type="scientific">Lineolata rhizophorae</name>
    <dbReference type="NCBI Taxonomy" id="578093"/>
    <lineage>
        <taxon>Eukaryota</taxon>
        <taxon>Fungi</taxon>
        <taxon>Dikarya</taxon>
        <taxon>Ascomycota</taxon>
        <taxon>Pezizomycotina</taxon>
        <taxon>Dothideomycetes</taxon>
        <taxon>Dothideomycetes incertae sedis</taxon>
        <taxon>Lineolatales</taxon>
        <taxon>Lineolataceae</taxon>
        <taxon>Lineolata</taxon>
    </lineage>
</organism>
<dbReference type="Pfam" id="PF24883">
    <property type="entry name" value="NPHP3_N"/>
    <property type="match status" value="1"/>
</dbReference>
<dbReference type="SMART" id="SM00248">
    <property type="entry name" value="ANK"/>
    <property type="match status" value="10"/>
</dbReference>
<gene>
    <name evidence="8" type="ORF">BDY21DRAFT_220776</name>
</gene>